<reference evidence="8 9" key="1">
    <citation type="submission" date="2016-01" db="EMBL/GenBank/DDBJ databases">
        <title>Genome sequencing of Roseivirga spongicola UST030701-084.</title>
        <authorList>
            <person name="Selvaratnam C."/>
            <person name="Thevarajoo S."/>
            <person name="Goh K.M."/>
            <person name="Ee R."/>
            <person name="Chan K.-G."/>
            <person name="Chong C.S."/>
        </authorList>
    </citation>
    <scope>NUCLEOTIDE SEQUENCE [LARGE SCALE GENOMIC DNA]</scope>
    <source>
        <strain evidence="8 9">UST030701-084</strain>
    </source>
</reference>
<dbReference type="PANTHER" id="PTHR30572">
    <property type="entry name" value="MEMBRANE COMPONENT OF TRANSPORTER-RELATED"/>
    <property type="match status" value="1"/>
</dbReference>
<evidence type="ECO:0000256" key="1">
    <source>
        <dbReference type="ARBA" id="ARBA00004651"/>
    </source>
</evidence>
<dbReference type="Pfam" id="PF02687">
    <property type="entry name" value="FtsX"/>
    <property type="match status" value="2"/>
</dbReference>
<dbReference type="GO" id="GO:0005886">
    <property type="term" value="C:plasma membrane"/>
    <property type="evidence" value="ECO:0007669"/>
    <property type="project" value="UniProtKB-SubCell"/>
</dbReference>
<feature type="transmembrane region" description="Helical" evidence="6">
    <location>
        <begin position="21"/>
        <end position="43"/>
    </location>
</feature>
<keyword evidence="4 6" id="KW-1133">Transmembrane helix</keyword>
<feature type="domain" description="PAS" evidence="7">
    <location>
        <begin position="578"/>
        <end position="605"/>
    </location>
</feature>
<organism evidence="8 9">
    <name type="scientific">Roseivirga spongicola</name>
    <dbReference type="NCBI Taxonomy" id="333140"/>
    <lineage>
        <taxon>Bacteria</taxon>
        <taxon>Pseudomonadati</taxon>
        <taxon>Bacteroidota</taxon>
        <taxon>Cytophagia</taxon>
        <taxon>Cytophagales</taxon>
        <taxon>Roseivirgaceae</taxon>
        <taxon>Roseivirga</taxon>
    </lineage>
</organism>
<dbReference type="EMBL" id="LRPC01000028">
    <property type="protein sequence ID" value="KYG74313.1"/>
    <property type="molecule type" value="Genomic_DNA"/>
</dbReference>
<dbReference type="PANTHER" id="PTHR30572:SF18">
    <property type="entry name" value="ABC-TYPE MACROLIDE FAMILY EXPORT SYSTEM PERMEASE COMPONENT 2"/>
    <property type="match status" value="1"/>
</dbReference>
<keyword evidence="9" id="KW-1185">Reference proteome</keyword>
<keyword evidence="2" id="KW-1003">Cell membrane</keyword>
<dbReference type="Proteomes" id="UP000075606">
    <property type="component" value="Unassembled WGS sequence"/>
</dbReference>
<comment type="subcellular location">
    <subcellularLocation>
        <location evidence="1">Cell membrane</location>
        <topology evidence="1">Multi-pass membrane protein</topology>
    </subcellularLocation>
</comment>
<evidence type="ECO:0000313" key="8">
    <source>
        <dbReference type="EMBL" id="KYG74313.1"/>
    </source>
</evidence>
<dbReference type="PROSITE" id="PS50112">
    <property type="entry name" value="PAS"/>
    <property type="match status" value="1"/>
</dbReference>
<protein>
    <submittedName>
        <fullName evidence="8">Cell division protein FtsX</fullName>
    </submittedName>
</protein>
<accession>A0A150X6I2</accession>
<dbReference type="AlphaFoldDB" id="A0A150X6I2"/>
<keyword evidence="8" id="KW-0132">Cell division</keyword>
<evidence type="ECO:0000256" key="3">
    <source>
        <dbReference type="ARBA" id="ARBA00022692"/>
    </source>
</evidence>
<evidence type="ECO:0000256" key="6">
    <source>
        <dbReference type="SAM" id="Phobius"/>
    </source>
</evidence>
<feature type="transmembrane region" description="Helical" evidence="6">
    <location>
        <begin position="302"/>
        <end position="324"/>
    </location>
</feature>
<keyword evidence="8" id="KW-0131">Cell cycle</keyword>
<comment type="caution">
    <text evidence="8">The sequence shown here is derived from an EMBL/GenBank/DDBJ whole genome shotgun (WGS) entry which is preliminary data.</text>
</comment>
<dbReference type="InterPro" id="IPR003838">
    <property type="entry name" value="ABC3_permease_C"/>
</dbReference>
<gene>
    <name evidence="8" type="ORF">AWW68_14610</name>
</gene>
<dbReference type="InterPro" id="IPR025857">
    <property type="entry name" value="MacB_PCD"/>
</dbReference>
<name>A0A150X6I2_9BACT</name>
<feature type="transmembrane region" description="Helical" evidence="6">
    <location>
        <begin position="352"/>
        <end position="375"/>
    </location>
</feature>
<proteinExistence type="predicted"/>
<feature type="transmembrane region" description="Helical" evidence="6">
    <location>
        <begin position="695"/>
        <end position="719"/>
    </location>
</feature>
<evidence type="ECO:0000256" key="4">
    <source>
        <dbReference type="ARBA" id="ARBA00022989"/>
    </source>
</evidence>
<dbReference type="InterPro" id="IPR000014">
    <property type="entry name" value="PAS"/>
</dbReference>
<feature type="transmembrane region" description="Helical" evidence="6">
    <location>
        <begin position="395"/>
        <end position="418"/>
    </location>
</feature>
<dbReference type="GO" id="GO:0051301">
    <property type="term" value="P:cell division"/>
    <property type="evidence" value="ECO:0007669"/>
    <property type="project" value="UniProtKB-KW"/>
</dbReference>
<dbReference type="Pfam" id="PF12704">
    <property type="entry name" value="MacB_PCD"/>
    <property type="match status" value="1"/>
</dbReference>
<dbReference type="InterPro" id="IPR050250">
    <property type="entry name" value="Macrolide_Exporter_MacB"/>
</dbReference>
<dbReference type="STRING" id="333140.AWW68_14610"/>
<feature type="transmembrane region" description="Helical" evidence="6">
    <location>
        <begin position="781"/>
        <end position="801"/>
    </location>
</feature>
<feature type="transmembrane region" description="Helical" evidence="6">
    <location>
        <begin position="444"/>
        <end position="463"/>
    </location>
</feature>
<feature type="transmembrane region" description="Helical" evidence="6">
    <location>
        <begin position="747"/>
        <end position="769"/>
    </location>
</feature>
<evidence type="ECO:0000259" key="7">
    <source>
        <dbReference type="PROSITE" id="PS50112"/>
    </source>
</evidence>
<evidence type="ECO:0000256" key="5">
    <source>
        <dbReference type="ARBA" id="ARBA00023136"/>
    </source>
</evidence>
<evidence type="ECO:0000256" key="2">
    <source>
        <dbReference type="ARBA" id="ARBA00022475"/>
    </source>
</evidence>
<dbReference type="GO" id="GO:0022857">
    <property type="term" value="F:transmembrane transporter activity"/>
    <property type="evidence" value="ECO:0007669"/>
    <property type="project" value="TreeGrafter"/>
</dbReference>
<evidence type="ECO:0000313" key="9">
    <source>
        <dbReference type="Proteomes" id="UP000075606"/>
    </source>
</evidence>
<sequence>MFKTHYKIAWRNLRRQPFFTMLNTLGLSVGMAGALLIGLYIHYELSYDKMFADADRIYRANIDNRTSGERSIYASVSGPLANVLREDFPHAEMVTRFQHIDGMLIKSAEAEENVKEEKMVAVDETFFAMFGIPLLSGNEATALKEKNSIVLTEEAAQKHFAPNEALGKELVLNNDETYLVTGVIEKLPSNSFLANHSAFISLSSLDGADSPAWNNWNFPTFVKLSSSDREPDLQSFLSGVTENYLVPWAMQFVPGLTLENWREQQEISGNYLSFNAIALTDIHLHSPNMKGEFNLNGDLKDIYILSFIGSFLLLLACVNFMNLATAKSLKRSKEVGIRKTLGSKRGNLISQFLTESSLVVFLSMLVALMLVGLVLPHFNQFSGKQIVMPWGSLTFWLLMMVCTLVLGIVAGSYPALMLSRFSPLKSLRNASEGSAENGRIRNSLVVFQFIISVFLIASTLVVYEQLKYIQNKDLGFEKEQVLVLNNVDALKEKSKTLKGEVLRISAVKNVSVSSFLPTPSDRNGATFFKKEDMSPESAIIIGNWRVDHDYIETLGLELLAGRSFDKRLATDSSAIILNESAVKLLGLTPEQAIGLELTDDFKRPDQENMRLITVIGVIKNFHFESMRNSIDAMSLKLGSDAQRMMVKFAPSDFNESIARIERLWDELAPGQPFEYYFMDDAFSSVYEAENKLGRIFMLFTILSVIVACLGLFGLAAFNAEKRAKEIGIRKVLGAGVLHLTSSLTLDFLKLVGLAILVSLPLAGYFMNLWLNDFSYRVSIPWWIYLVSALLAIGISIVTVSFQSAKAAMSNPVNALKSG</sequence>
<dbReference type="OrthoDB" id="5933722at2"/>
<keyword evidence="3 6" id="KW-0812">Transmembrane</keyword>
<dbReference type="RefSeq" id="WP_068224203.1">
    <property type="nucleotide sequence ID" value="NZ_LRPC01000028.1"/>
</dbReference>
<keyword evidence="5 6" id="KW-0472">Membrane</keyword>